<accession>A0A0E9T8W9</accession>
<feature type="transmembrane region" description="Helical" evidence="1">
    <location>
        <begin position="53"/>
        <end position="71"/>
    </location>
</feature>
<sequence length="74" mass="8454">MVFFARLVASLTLQLMSSIPWTALSFMSISKYRDCTITEVLYPTFKSSQSSDILFISLLFLLCIFSCLIPLQYV</sequence>
<protein>
    <submittedName>
        <fullName evidence="2">Uncharacterized protein</fullName>
    </submittedName>
</protein>
<reference evidence="2" key="1">
    <citation type="submission" date="2014-11" db="EMBL/GenBank/DDBJ databases">
        <authorList>
            <person name="Amaro Gonzalez C."/>
        </authorList>
    </citation>
    <scope>NUCLEOTIDE SEQUENCE</scope>
</reference>
<reference evidence="2" key="2">
    <citation type="journal article" date="2015" name="Fish Shellfish Immunol.">
        <title>Early steps in the European eel (Anguilla anguilla)-Vibrio vulnificus interaction in the gills: Role of the RtxA13 toxin.</title>
        <authorList>
            <person name="Callol A."/>
            <person name="Pajuelo D."/>
            <person name="Ebbesson L."/>
            <person name="Teles M."/>
            <person name="MacKenzie S."/>
            <person name="Amaro C."/>
        </authorList>
    </citation>
    <scope>NUCLEOTIDE SEQUENCE</scope>
</reference>
<evidence type="ECO:0000313" key="2">
    <source>
        <dbReference type="EMBL" id="JAH50139.1"/>
    </source>
</evidence>
<keyword evidence="1" id="KW-0472">Membrane</keyword>
<dbReference type="AlphaFoldDB" id="A0A0E9T8W9"/>
<organism evidence="2">
    <name type="scientific">Anguilla anguilla</name>
    <name type="common">European freshwater eel</name>
    <name type="synonym">Muraena anguilla</name>
    <dbReference type="NCBI Taxonomy" id="7936"/>
    <lineage>
        <taxon>Eukaryota</taxon>
        <taxon>Metazoa</taxon>
        <taxon>Chordata</taxon>
        <taxon>Craniata</taxon>
        <taxon>Vertebrata</taxon>
        <taxon>Euteleostomi</taxon>
        <taxon>Actinopterygii</taxon>
        <taxon>Neopterygii</taxon>
        <taxon>Teleostei</taxon>
        <taxon>Anguilliformes</taxon>
        <taxon>Anguillidae</taxon>
        <taxon>Anguilla</taxon>
    </lineage>
</organism>
<dbReference type="EMBL" id="GBXM01058438">
    <property type="protein sequence ID" value="JAH50139.1"/>
    <property type="molecule type" value="Transcribed_RNA"/>
</dbReference>
<keyword evidence="1" id="KW-0812">Transmembrane</keyword>
<evidence type="ECO:0000256" key="1">
    <source>
        <dbReference type="SAM" id="Phobius"/>
    </source>
</evidence>
<keyword evidence="1" id="KW-1133">Transmembrane helix</keyword>
<proteinExistence type="predicted"/>
<name>A0A0E9T8W9_ANGAN</name>